<comment type="function">
    <text evidence="1">Catalyzes the phosphorylation of riboflavin (vitamin B2) to form flavin mononucleotide (FMN) coenzyme.</text>
</comment>
<dbReference type="InterPro" id="IPR015865">
    <property type="entry name" value="Riboflavin_kinase_bac/euk"/>
</dbReference>
<comment type="catalytic activity">
    <reaction evidence="13">
        <text>riboflavin + ATP = FMN + ADP + H(+)</text>
        <dbReference type="Rhea" id="RHEA:14357"/>
        <dbReference type="ChEBI" id="CHEBI:15378"/>
        <dbReference type="ChEBI" id="CHEBI:30616"/>
        <dbReference type="ChEBI" id="CHEBI:57986"/>
        <dbReference type="ChEBI" id="CHEBI:58210"/>
        <dbReference type="ChEBI" id="CHEBI:456216"/>
        <dbReference type="EC" id="2.7.1.26"/>
    </reaction>
</comment>
<keyword evidence="9" id="KW-0547">Nucleotide-binding</keyword>
<feature type="region of interest" description="Disordered" evidence="14">
    <location>
        <begin position="1"/>
        <end position="20"/>
    </location>
</feature>
<sequence length="230" mass="24176">MSSRPSIVGPDAGPEQPFPVKMEGPIISGFGRGSKELGIPTANLPVDSEATPWIAGCTSGVYFGWAVLEAARPGEAAAAEARGTLGDNRDGGSKITSKLSAENTERTPAVAGLYPMVMSIGYNPFYQNTKRTAEVHILHPFTHDFYGAHMRLAILGYIRPEQNYDSLDALVADIQFDCVVARQSLARAGWTPVGQSTALAGAEATGATETTGAAQAGTLAIPWLLGQTQL</sequence>
<dbReference type="PANTHER" id="PTHR22749">
    <property type="entry name" value="RIBOFLAVIN KINASE/FMN ADENYLYLTRANSFERASE"/>
    <property type="match status" value="1"/>
</dbReference>
<evidence type="ECO:0000256" key="3">
    <source>
        <dbReference type="ARBA" id="ARBA00010108"/>
    </source>
</evidence>
<evidence type="ECO:0000256" key="14">
    <source>
        <dbReference type="SAM" id="MobiDB-lite"/>
    </source>
</evidence>
<keyword evidence="17" id="KW-1185">Reference proteome</keyword>
<proteinExistence type="inferred from homology"/>
<dbReference type="EC" id="2.7.1.26" evidence="4"/>
<name>A0ABP0C0M4_9PEZI</name>
<keyword evidence="11" id="KW-0067">ATP-binding</keyword>
<evidence type="ECO:0000256" key="6">
    <source>
        <dbReference type="ARBA" id="ARBA00022630"/>
    </source>
</evidence>
<keyword evidence="7" id="KW-0288">FMN</keyword>
<accession>A0ABP0C0M4</accession>
<feature type="domain" description="Riboflavin kinase" evidence="15">
    <location>
        <begin position="15"/>
        <end position="186"/>
    </location>
</feature>
<evidence type="ECO:0000256" key="1">
    <source>
        <dbReference type="ARBA" id="ARBA00003572"/>
    </source>
</evidence>
<evidence type="ECO:0000256" key="2">
    <source>
        <dbReference type="ARBA" id="ARBA00005201"/>
    </source>
</evidence>
<evidence type="ECO:0000259" key="15">
    <source>
        <dbReference type="SMART" id="SM00904"/>
    </source>
</evidence>
<dbReference type="InterPro" id="IPR023465">
    <property type="entry name" value="Riboflavin_kinase_dom_sf"/>
</dbReference>
<evidence type="ECO:0000313" key="16">
    <source>
        <dbReference type="EMBL" id="CAK7225523.1"/>
    </source>
</evidence>
<evidence type="ECO:0000256" key="13">
    <source>
        <dbReference type="ARBA" id="ARBA00047880"/>
    </source>
</evidence>
<evidence type="ECO:0000256" key="11">
    <source>
        <dbReference type="ARBA" id="ARBA00022840"/>
    </source>
</evidence>
<dbReference type="Proteomes" id="UP001642405">
    <property type="component" value="Unassembled WGS sequence"/>
</dbReference>
<protein>
    <recommendedName>
        <fullName evidence="5">Riboflavin kinase</fullName>
        <ecNumber evidence="4">2.7.1.26</ecNumber>
    </recommendedName>
    <alternativeName>
        <fullName evidence="12">Flavin mononucleotide kinase 1</fullName>
    </alternativeName>
</protein>
<dbReference type="InterPro" id="IPR023468">
    <property type="entry name" value="Riboflavin_kinase"/>
</dbReference>
<evidence type="ECO:0000256" key="12">
    <source>
        <dbReference type="ARBA" id="ARBA00029960"/>
    </source>
</evidence>
<evidence type="ECO:0000313" key="17">
    <source>
        <dbReference type="Proteomes" id="UP001642405"/>
    </source>
</evidence>
<evidence type="ECO:0000256" key="4">
    <source>
        <dbReference type="ARBA" id="ARBA00012105"/>
    </source>
</evidence>
<evidence type="ECO:0000256" key="7">
    <source>
        <dbReference type="ARBA" id="ARBA00022643"/>
    </source>
</evidence>
<evidence type="ECO:0000256" key="10">
    <source>
        <dbReference type="ARBA" id="ARBA00022777"/>
    </source>
</evidence>
<gene>
    <name evidence="16" type="primary">FMN1</name>
    <name evidence="16" type="ORF">SCUCBS95973_005894</name>
</gene>
<dbReference type="SMART" id="SM00904">
    <property type="entry name" value="Flavokinase"/>
    <property type="match status" value="1"/>
</dbReference>
<dbReference type="EMBL" id="CAWUHB010000033">
    <property type="protein sequence ID" value="CAK7225523.1"/>
    <property type="molecule type" value="Genomic_DNA"/>
</dbReference>
<dbReference type="Pfam" id="PF01687">
    <property type="entry name" value="Flavokinase"/>
    <property type="match status" value="1"/>
</dbReference>
<comment type="caution">
    <text evidence="16">The sequence shown here is derived from an EMBL/GenBank/DDBJ whole genome shotgun (WGS) entry which is preliminary data.</text>
</comment>
<evidence type="ECO:0000256" key="5">
    <source>
        <dbReference type="ARBA" id="ARBA00017394"/>
    </source>
</evidence>
<comment type="pathway">
    <text evidence="2">Cofactor biosynthesis; FMN biosynthesis; FMN from riboflavin (ATP route): step 1/1.</text>
</comment>
<evidence type="ECO:0000256" key="9">
    <source>
        <dbReference type="ARBA" id="ARBA00022741"/>
    </source>
</evidence>
<keyword evidence="6" id="KW-0285">Flavoprotein</keyword>
<organism evidence="16 17">
    <name type="scientific">Sporothrix curviconia</name>
    <dbReference type="NCBI Taxonomy" id="1260050"/>
    <lineage>
        <taxon>Eukaryota</taxon>
        <taxon>Fungi</taxon>
        <taxon>Dikarya</taxon>
        <taxon>Ascomycota</taxon>
        <taxon>Pezizomycotina</taxon>
        <taxon>Sordariomycetes</taxon>
        <taxon>Sordariomycetidae</taxon>
        <taxon>Ophiostomatales</taxon>
        <taxon>Ophiostomataceae</taxon>
        <taxon>Sporothrix</taxon>
    </lineage>
</organism>
<evidence type="ECO:0000256" key="8">
    <source>
        <dbReference type="ARBA" id="ARBA00022679"/>
    </source>
</evidence>
<comment type="similarity">
    <text evidence="3">Belongs to the flavokinase family.</text>
</comment>
<dbReference type="SUPFAM" id="SSF82114">
    <property type="entry name" value="Riboflavin kinase-like"/>
    <property type="match status" value="1"/>
</dbReference>
<keyword evidence="8 16" id="KW-0808">Transferase</keyword>
<dbReference type="Gene3D" id="2.40.30.30">
    <property type="entry name" value="Riboflavin kinase-like"/>
    <property type="match status" value="1"/>
</dbReference>
<reference evidence="16 17" key="1">
    <citation type="submission" date="2024-01" db="EMBL/GenBank/DDBJ databases">
        <authorList>
            <person name="Allen C."/>
            <person name="Tagirdzhanova G."/>
        </authorList>
    </citation>
    <scope>NUCLEOTIDE SEQUENCE [LARGE SCALE GENOMIC DNA]</scope>
</reference>
<keyword evidence="10 16" id="KW-0418">Kinase</keyword>
<dbReference type="GO" id="GO:0008531">
    <property type="term" value="F:riboflavin kinase activity"/>
    <property type="evidence" value="ECO:0007669"/>
    <property type="project" value="UniProtKB-EC"/>
</dbReference>
<dbReference type="PANTHER" id="PTHR22749:SF6">
    <property type="entry name" value="RIBOFLAVIN KINASE"/>
    <property type="match status" value="1"/>
</dbReference>